<keyword evidence="3 11" id="KW-0479">Metal-binding</keyword>
<feature type="binding site" evidence="11">
    <location>
        <position position="452"/>
    </location>
    <ligand>
        <name>Zn(2+)</name>
        <dbReference type="ChEBI" id="CHEBI:29105"/>
        <label>1</label>
    </ligand>
</feature>
<comment type="similarity">
    <text evidence="11">Belongs to the helicase family. PriA subfamily.</text>
</comment>
<keyword evidence="5 11" id="KW-0378">Hydrolase</keyword>
<dbReference type="InterPro" id="IPR041236">
    <property type="entry name" value="PriA_C"/>
</dbReference>
<evidence type="ECO:0000256" key="11">
    <source>
        <dbReference type="HAMAP-Rule" id="MF_00983"/>
    </source>
</evidence>
<feature type="binding site" evidence="11">
    <location>
        <position position="495"/>
    </location>
    <ligand>
        <name>Zn(2+)</name>
        <dbReference type="ChEBI" id="CHEBI:29105"/>
        <label>1</label>
    </ligand>
</feature>
<reference evidence="13 14" key="1">
    <citation type="journal article" date="2016" name="Antonie Van Leeuwenhoek">
        <title>Dongia soli sp. nov., isolated from soil from Dokdo, Korea.</title>
        <authorList>
            <person name="Kim D.U."/>
            <person name="Lee H."/>
            <person name="Kim H."/>
            <person name="Kim S.G."/>
            <person name="Ka J.O."/>
        </authorList>
    </citation>
    <scope>NUCLEOTIDE SEQUENCE [LARGE SCALE GENOMIC DNA]</scope>
    <source>
        <strain evidence="13 14">D78</strain>
    </source>
</reference>
<dbReference type="NCBIfam" id="NF004070">
    <property type="entry name" value="PRK05580.2-2"/>
    <property type="match status" value="1"/>
</dbReference>
<evidence type="ECO:0000256" key="8">
    <source>
        <dbReference type="ARBA" id="ARBA00022840"/>
    </source>
</evidence>
<evidence type="ECO:0000256" key="4">
    <source>
        <dbReference type="ARBA" id="ARBA00022741"/>
    </source>
</evidence>
<dbReference type="PROSITE" id="PS51192">
    <property type="entry name" value="HELICASE_ATP_BIND_1"/>
    <property type="match status" value="1"/>
</dbReference>
<dbReference type="PANTHER" id="PTHR30580">
    <property type="entry name" value="PRIMOSOMAL PROTEIN N"/>
    <property type="match status" value="1"/>
</dbReference>
<dbReference type="InterPro" id="IPR040498">
    <property type="entry name" value="PriA_CRR"/>
</dbReference>
<dbReference type="InterPro" id="IPR011545">
    <property type="entry name" value="DEAD/DEAH_box_helicase_dom"/>
</dbReference>
<dbReference type="CDD" id="cd17929">
    <property type="entry name" value="DEXHc_priA"/>
    <property type="match status" value="1"/>
</dbReference>
<name>A0ABU5E5Z3_9PROT</name>
<dbReference type="Pfam" id="PF17764">
    <property type="entry name" value="PriA_3primeBD"/>
    <property type="match status" value="1"/>
</dbReference>
<comment type="catalytic activity">
    <reaction evidence="11">
        <text>ATP + H2O = ADP + phosphate + H(+)</text>
        <dbReference type="Rhea" id="RHEA:13065"/>
        <dbReference type="ChEBI" id="CHEBI:15377"/>
        <dbReference type="ChEBI" id="CHEBI:15378"/>
        <dbReference type="ChEBI" id="CHEBI:30616"/>
        <dbReference type="ChEBI" id="CHEBI:43474"/>
        <dbReference type="ChEBI" id="CHEBI:456216"/>
        <dbReference type="EC" id="5.6.2.4"/>
    </reaction>
</comment>
<feature type="binding site" evidence="11">
    <location>
        <position position="461"/>
    </location>
    <ligand>
        <name>Zn(2+)</name>
        <dbReference type="ChEBI" id="CHEBI:29105"/>
        <label>2</label>
    </ligand>
</feature>
<dbReference type="SUPFAM" id="SSF52540">
    <property type="entry name" value="P-loop containing nucleoside triphosphate hydrolases"/>
    <property type="match status" value="1"/>
</dbReference>
<keyword evidence="8 11" id="KW-0067">ATP-binding</keyword>
<keyword evidence="1 11" id="KW-0639">Primosome</keyword>
<evidence type="ECO:0000256" key="9">
    <source>
        <dbReference type="ARBA" id="ARBA00023125"/>
    </source>
</evidence>
<dbReference type="RefSeq" id="WP_320506767.1">
    <property type="nucleotide sequence ID" value="NZ_JAXCLW010000001.1"/>
</dbReference>
<dbReference type="HAMAP" id="MF_00983">
    <property type="entry name" value="PriA"/>
    <property type="match status" value="1"/>
</dbReference>
<dbReference type="EMBL" id="JAXCLW010000001">
    <property type="protein sequence ID" value="MDY0881713.1"/>
    <property type="molecule type" value="Genomic_DNA"/>
</dbReference>
<feature type="binding site" evidence="11">
    <location>
        <position position="455"/>
    </location>
    <ligand>
        <name>Zn(2+)</name>
        <dbReference type="ChEBI" id="CHEBI:29105"/>
        <label>1</label>
    </ligand>
</feature>
<evidence type="ECO:0000256" key="10">
    <source>
        <dbReference type="ARBA" id="ARBA00023235"/>
    </source>
</evidence>
<comment type="catalytic activity">
    <reaction evidence="11">
        <text>Couples ATP hydrolysis with the unwinding of duplex DNA by translocating in the 3'-5' direction.</text>
        <dbReference type="EC" id="5.6.2.4"/>
    </reaction>
</comment>
<keyword evidence="4 11" id="KW-0547">Nucleotide-binding</keyword>
<keyword evidence="6 11" id="KW-0347">Helicase</keyword>
<dbReference type="Pfam" id="PF18074">
    <property type="entry name" value="PriA_C"/>
    <property type="match status" value="1"/>
</dbReference>
<dbReference type="InterPro" id="IPR027417">
    <property type="entry name" value="P-loop_NTPase"/>
</dbReference>
<dbReference type="SMART" id="SM00487">
    <property type="entry name" value="DEXDc"/>
    <property type="match status" value="1"/>
</dbReference>
<evidence type="ECO:0000256" key="3">
    <source>
        <dbReference type="ARBA" id="ARBA00022723"/>
    </source>
</evidence>
<dbReference type="EC" id="5.6.2.4" evidence="11"/>
<dbReference type="GO" id="GO:0016787">
    <property type="term" value="F:hydrolase activity"/>
    <property type="evidence" value="ECO:0007669"/>
    <property type="project" value="UniProtKB-KW"/>
</dbReference>
<organism evidence="13 14">
    <name type="scientific">Dongia soli</name>
    <dbReference type="NCBI Taxonomy" id="600628"/>
    <lineage>
        <taxon>Bacteria</taxon>
        <taxon>Pseudomonadati</taxon>
        <taxon>Pseudomonadota</taxon>
        <taxon>Alphaproteobacteria</taxon>
        <taxon>Rhodospirillales</taxon>
        <taxon>Dongiaceae</taxon>
        <taxon>Dongia</taxon>
    </lineage>
</organism>
<evidence type="ECO:0000259" key="12">
    <source>
        <dbReference type="PROSITE" id="PS51192"/>
    </source>
</evidence>
<comment type="subunit">
    <text evidence="11">Component of the replication restart primosome.</text>
</comment>
<dbReference type="InterPro" id="IPR001650">
    <property type="entry name" value="Helicase_C-like"/>
</dbReference>
<dbReference type="InterPro" id="IPR042115">
    <property type="entry name" value="PriA_3primeBD_sf"/>
</dbReference>
<sequence length="743" mass="80861">MSDDTVIAEPLMTEPAVDRRVGVLLPLPLGGTPGGIYDYRCPAHLQLQPGDFVEVPLGKRSLIGVVWQEGNGDIAANRVKDVIARLDVPPMPEVTRRFVDWVSSYCMAAPGAVLRMAMSVADAFQPPRSLTTWRCSEAAMSSAEKLSPQRQRVLAALRERPPMQSTELAKEAAVSVSVIRQMAERGLIESVAMPLPLPFGEPDQARQGPLLSPEQQYAADRLCEAVRADSYSATLLDGVTGSGKTEVYFEAIAACLAQGKQALVLLPEIALGAQWLRRFEARFGALPAQWHSELTGLERRLTWRAVLYGKAKVVVGARSALFLPYPDLGLIIVDEEHEAAFKQEDGVIYQARDMAVVRAHLGQIPVALASATPSLESLTNVESGKYRALHLPDRHGGAQLPSMHLVDLRRDKPPRSSWLSPTLLAALEQTLAAGEQALLFLNRRGYAPLTLCRDCGHRLQCPHCTAWLVEHRFHQRLQCHHCGFSTQMPSSCANCGSTGGFAACGPGVERLAEEAAMRFPETRRLVLTSDTVTGPAKAAELVRAIQDREIDLIIGTQIIAKGHHFPDLTLVGVVDADLGLNGGDLRAAERTFQLLHQVAGRAGRGSKPGQVYLQTYDPDRPVMQALASGDREGFLAAEADDRAMVGMPPFGRLAAVIVAGSQEAAVDDLCRDLARSMPQMEGVSILGPAPAPLAVLRGRHRRRFLVKCRRDVAPQAVLRRWLDGKGRKGDPAIQIDIDPYSFM</sequence>
<keyword evidence="7 11" id="KW-0862">Zinc</keyword>
<feature type="binding site" evidence="11">
    <location>
        <position position="492"/>
    </location>
    <ligand>
        <name>Zn(2+)</name>
        <dbReference type="ChEBI" id="CHEBI:29105"/>
        <label>1</label>
    </ligand>
</feature>
<dbReference type="Gene3D" id="3.40.50.300">
    <property type="entry name" value="P-loop containing nucleotide triphosphate hydrolases"/>
    <property type="match status" value="2"/>
</dbReference>
<protein>
    <recommendedName>
        <fullName evidence="11">Replication restart protein PriA</fullName>
    </recommendedName>
    <alternativeName>
        <fullName evidence="11">ATP-dependent DNA helicase PriA</fullName>
        <ecNumber evidence="11">5.6.2.4</ecNumber>
    </alternativeName>
    <alternativeName>
        <fullName evidence="11">DNA 3'-5' helicase PriA</fullName>
    </alternativeName>
</protein>
<dbReference type="InterPro" id="IPR041222">
    <property type="entry name" value="PriA_3primeBD"/>
</dbReference>
<dbReference type="PANTHER" id="PTHR30580:SF0">
    <property type="entry name" value="PRIMOSOMAL PROTEIN N"/>
    <property type="match status" value="1"/>
</dbReference>
<dbReference type="Proteomes" id="UP001279642">
    <property type="component" value="Unassembled WGS sequence"/>
</dbReference>
<evidence type="ECO:0000256" key="1">
    <source>
        <dbReference type="ARBA" id="ARBA00022515"/>
    </source>
</evidence>
<dbReference type="SMART" id="SM00490">
    <property type="entry name" value="HELICc"/>
    <property type="match status" value="1"/>
</dbReference>
<feature type="domain" description="Helicase ATP-binding" evidence="12">
    <location>
        <begin position="225"/>
        <end position="391"/>
    </location>
</feature>
<comment type="caution">
    <text evidence="13">The sequence shown here is derived from an EMBL/GenBank/DDBJ whole genome shotgun (WGS) entry which is preliminary data.</text>
</comment>
<keyword evidence="14" id="KW-1185">Reference proteome</keyword>
<keyword evidence="2 11" id="KW-0235">DNA replication</keyword>
<evidence type="ECO:0000313" key="14">
    <source>
        <dbReference type="Proteomes" id="UP001279642"/>
    </source>
</evidence>
<evidence type="ECO:0000256" key="5">
    <source>
        <dbReference type="ARBA" id="ARBA00022801"/>
    </source>
</evidence>
<comment type="cofactor">
    <cofactor evidence="11">
        <name>Zn(2+)</name>
        <dbReference type="ChEBI" id="CHEBI:29105"/>
    </cofactor>
    <text evidence="11">Binds 2 zinc ions per subunit.</text>
</comment>
<accession>A0ABU5E5Z3</accession>
<dbReference type="Pfam" id="PF18319">
    <property type="entry name" value="Zn_ribbon_PriA"/>
    <property type="match status" value="1"/>
</dbReference>
<dbReference type="NCBIfam" id="TIGR00595">
    <property type="entry name" value="priA"/>
    <property type="match status" value="1"/>
</dbReference>
<evidence type="ECO:0000256" key="2">
    <source>
        <dbReference type="ARBA" id="ARBA00022705"/>
    </source>
</evidence>
<feature type="binding site" evidence="11">
    <location>
        <position position="482"/>
    </location>
    <ligand>
        <name>Zn(2+)</name>
        <dbReference type="ChEBI" id="CHEBI:29105"/>
        <label>2</label>
    </ligand>
</feature>
<comment type="function">
    <text evidence="11">Initiates the restart of stalled replication forks, which reloads the replicative helicase on sites other than the origin of replication. Recognizes and binds to abandoned replication forks and remodels them to uncover a helicase loading site. Promotes assembly of the primosome at these replication forks.</text>
</comment>
<feature type="binding site" evidence="11">
    <location>
        <position position="479"/>
    </location>
    <ligand>
        <name>Zn(2+)</name>
        <dbReference type="ChEBI" id="CHEBI:29105"/>
        <label>2</label>
    </ligand>
</feature>
<dbReference type="SUPFAM" id="SSF46785">
    <property type="entry name" value="Winged helix' DNA-binding domain"/>
    <property type="match status" value="1"/>
</dbReference>
<dbReference type="Pfam" id="PF00270">
    <property type="entry name" value="DEAD"/>
    <property type="match status" value="1"/>
</dbReference>
<dbReference type="InterPro" id="IPR014001">
    <property type="entry name" value="Helicase_ATP-bd"/>
</dbReference>
<keyword evidence="10 11" id="KW-0413">Isomerase</keyword>
<evidence type="ECO:0000313" key="13">
    <source>
        <dbReference type="EMBL" id="MDY0881713.1"/>
    </source>
</evidence>
<feature type="binding site" evidence="11">
    <location>
        <position position="464"/>
    </location>
    <ligand>
        <name>Zn(2+)</name>
        <dbReference type="ChEBI" id="CHEBI:29105"/>
        <label>2</label>
    </ligand>
</feature>
<gene>
    <name evidence="11" type="primary">priA</name>
    <name evidence="13" type="ORF">SMD27_02550</name>
</gene>
<dbReference type="InterPro" id="IPR036390">
    <property type="entry name" value="WH_DNA-bd_sf"/>
</dbReference>
<keyword evidence="9 11" id="KW-0238">DNA-binding</keyword>
<dbReference type="Gene3D" id="3.40.1440.60">
    <property type="entry name" value="PriA, 3(prime) DNA-binding domain"/>
    <property type="match status" value="1"/>
</dbReference>
<evidence type="ECO:0000256" key="7">
    <source>
        <dbReference type="ARBA" id="ARBA00022833"/>
    </source>
</evidence>
<proteinExistence type="inferred from homology"/>
<evidence type="ECO:0000256" key="6">
    <source>
        <dbReference type="ARBA" id="ARBA00022806"/>
    </source>
</evidence>
<dbReference type="InterPro" id="IPR005259">
    <property type="entry name" value="PriA"/>
</dbReference>